<dbReference type="InterPro" id="IPR036249">
    <property type="entry name" value="Thioredoxin-like_sf"/>
</dbReference>
<feature type="domain" description="Thioredoxin" evidence="1">
    <location>
        <begin position="29"/>
        <end position="214"/>
    </location>
</feature>
<dbReference type="Proteomes" id="UP000267081">
    <property type="component" value="Unassembled WGS sequence"/>
</dbReference>
<keyword evidence="3" id="KW-1185">Reference proteome</keyword>
<sequence>MAGSWGRRPSVNRLESGFTGRVCPTGHRVPSDEHCPEWTRRAVEGSPVTTPSEVDLDRHVYGNPSASVTVVEYGDFECPYCAAAAPELRKLVDGSDGSIRLVFRHFPIFTIHPYALTAALAAEASGELFWEMHDLLLTHQMELTDVHLRAYAARIGAGEVTGAAVQRFRPAVVADYTSGAELGVRGTPALFVDGRVYRGRVSFPALRSAVRPQS</sequence>
<dbReference type="PROSITE" id="PS51352">
    <property type="entry name" value="THIOREDOXIN_2"/>
    <property type="match status" value="1"/>
</dbReference>
<dbReference type="OrthoDB" id="117402at2"/>
<evidence type="ECO:0000259" key="1">
    <source>
        <dbReference type="PROSITE" id="PS51352"/>
    </source>
</evidence>
<dbReference type="InterPro" id="IPR051470">
    <property type="entry name" value="Thiol:disulfide_interchange"/>
</dbReference>
<dbReference type="InterPro" id="IPR012336">
    <property type="entry name" value="Thioredoxin-like_fold"/>
</dbReference>
<protein>
    <submittedName>
        <fullName evidence="2">Disulfide bond formation protein DsbA</fullName>
    </submittedName>
</protein>
<comment type="caution">
    <text evidence="2">The sequence shown here is derived from an EMBL/GenBank/DDBJ whole genome shotgun (WGS) entry which is preliminary data.</text>
</comment>
<organism evidence="2 3">
    <name type="scientific">Amycolatopsis eburnea</name>
    <dbReference type="NCBI Taxonomy" id="2267691"/>
    <lineage>
        <taxon>Bacteria</taxon>
        <taxon>Bacillati</taxon>
        <taxon>Actinomycetota</taxon>
        <taxon>Actinomycetes</taxon>
        <taxon>Pseudonocardiales</taxon>
        <taxon>Pseudonocardiaceae</taxon>
        <taxon>Amycolatopsis</taxon>
    </lineage>
</organism>
<evidence type="ECO:0000313" key="3">
    <source>
        <dbReference type="Proteomes" id="UP000267081"/>
    </source>
</evidence>
<dbReference type="PANTHER" id="PTHR35272:SF3">
    <property type="entry name" value="THIOL:DISULFIDE INTERCHANGE PROTEIN DSBC"/>
    <property type="match status" value="1"/>
</dbReference>
<dbReference type="Pfam" id="PF13462">
    <property type="entry name" value="Thioredoxin_4"/>
    <property type="match status" value="1"/>
</dbReference>
<dbReference type="Gene3D" id="3.40.30.10">
    <property type="entry name" value="Glutaredoxin"/>
    <property type="match status" value="1"/>
</dbReference>
<accession>A0A3R9F3M8</accession>
<evidence type="ECO:0000313" key="2">
    <source>
        <dbReference type="EMBL" id="RSD09634.1"/>
    </source>
</evidence>
<dbReference type="AlphaFoldDB" id="A0A3R9F3M8"/>
<proteinExistence type="predicted"/>
<dbReference type="InterPro" id="IPR013766">
    <property type="entry name" value="Thioredoxin_domain"/>
</dbReference>
<dbReference type="EMBL" id="RSEC01000061">
    <property type="protein sequence ID" value="RSD09634.1"/>
    <property type="molecule type" value="Genomic_DNA"/>
</dbReference>
<dbReference type="PANTHER" id="PTHR35272">
    <property type="entry name" value="THIOL:DISULFIDE INTERCHANGE PROTEIN DSBC-RELATED"/>
    <property type="match status" value="1"/>
</dbReference>
<name>A0A3R9F3M8_9PSEU</name>
<dbReference type="SUPFAM" id="SSF52833">
    <property type="entry name" value="Thioredoxin-like"/>
    <property type="match status" value="1"/>
</dbReference>
<reference evidence="2 3" key="1">
    <citation type="submission" date="2018-12" db="EMBL/GenBank/DDBJ databases">
        <title>Amycolatopsis eburnea sp. nov. actinomycete associate with arbuscular mycorrhiza fungal spore.</title>
        <authorList>
            <person name="Lumyong S."/>
            <person name="Chaiya L."/>
        </authorList>
    </citation>
    <scope>NUCLEOTIDE SEQUENCE [LARGE SCALE GENOMIC DNA]</scope>
    <source>
        <strain evidence="2 3">GLM-1</strain>
    </source>
</reference>
<gene>
    <name evidence="2" type="ORF">EIY87_39865</name>
</gene>